<evidence type="ECO:0000256" key="1">
    <source>
        <dbReference type="SAM" id="MobiDB-lite"/>
    </source>
</evidence>
<dbReference type="Proteomes" id="UP000317257">
    <property type="component" value="Unassembled WGS sequence"/>
</dbReference>
<feature type="compositionally biased region" description="Gly residues" evidence="1">
    <location>
        <begin position="219"/>
        <end position="243"/>
    </location>
</feature>
<feature type="compositionally biased region" description="Basic and acidic residues" evidence="1">
    <location>
        <begin position="102"/>
        <end position="121"/>
    </location>
</feature>
<feature type="compositionally biased region" description="Pro residues" evidence="1">
    <location>
        <begin position="7"/>
        <end position="16"/>
    </location>
</feature>
<dbReference type="CDD" id="cd00201">
    <property type="entry name" value="WW"/>
    <property type="match status" value="1"/>
</dbReference>
<evidence type="ECO:0000313" key="4">
    <source>
        <dbReference type="Proteomes" id="UP000317257"/>
    </source>
</evidence>
<organism evidence="3 4">
    <name type="scientific">Metarhizium rileyi (strain RCEF 4871)</name>
    <name type="common">Nomuraea rileyi</name>
    <dbReference type="NCBI Taxonomy" id="1649241"/>
    <lineage>
        <taxon>Eukaryota</taxon>
        <taxon>Fungi</taxon>
        <taxon>Dikarya</taxon>
        <taxon>Ascomycota</taxon>
        <taxon>Pezizomycotina</taxon>
        <taxon>Sordariomycetes</taxon>
        <taxon>Hypocreomycetidae</taxon>
        <taxon>Hypocreales</taxon>
        <taxon>Clavicipitaceae</taxon>
        <taxon>Metarhizium</taxon>
    </lineage>
</organism>
<evidence type="ECO:0000313" key="3">
    <source>
        <dbReference type="EMBL" id="TWU71636.1"/>
    </source>
</evidence>
<feature type="compositionally biased region" description="Low complexity" evidence="1">
    <location>
        <begin position="170"/>
        <end position="218"/>
    </location>
</feature>
<dbReference type="SUPFAM" id="SSF51045">
    <property type="entry name" value="WW domain"/>
    <property type="match status" value="1"/>
</dbReference>
<dbReference type="PROSITE" id="PS01159">
    <property type="entry name" value="WW_DOMAIN_1"/>
    <property type="match status" value="1"/>
</dbReference>
<feature type="compositionally biased region" description="Basic and acidic residues" evidence="1">
    <location>
        <begin position="77"/>
        <end position="89"/>
    </location>
</feature>
<dbReference type="InterPro" id="IPR001202">
    <property type="entry name" value="WW_dom"/>
</dbReference>
<dbReference type="SMART" id="SM00456">
    <property type="entry name" value="WW"/>
    <property type="match status" value="1"/>
</dbReference>
<sequence>MDDYAPPSGPPPPQSPEVPAGWVARWNDQYKEWFYVNVYTKKSQWDKPTVPVFPVGENEPNDPPPGYEPGNGPAPTDTKKNPYDDRSGDMKNASSHAASSSTHDEDAKLAAKLQAEEDARARGGPTPPVGYGTGGAADSFSQGQAGHSQASFPSELPPRQDARGKDRGFLGKLFGKGKASQGGQANYGAGYPQQQQNYYQSPPPQQYGGYPQQGPPMGAYGGGYGQPGYGGYPPQGQYGGYPPGGYQQQPGRRPGGGMSGMGMGMAGGALGLGAGVLGGAMIADAMHDHDQAEYNQGYQDGMDNDYGGGDFDGGGGDF</sequence>
<feature type="compositionally biased region" description="Basic and acidic residues" evidence="1">
    <location>
        <begin position="158"/>
        <end position="169"/>
    </location>
</feature>
<dbReference type="PROSITE" id="PS50020">
    <property type="entry name" value="WW_DOMAIN_2"/>
    <property type="match status" value="1"/>
</dbReference>
<comment type="caution">
    <text evidence="3">The sequence shown here is derived from an EMBL/GenBank/DDBJ whole genome shotgun (WGS) entry which is preliminary data.</text>
</comment>
<dbReference type="EMBL" id="SBHS01000040">
    <property type="protein sequence ID" value="TWU71636.1"/>
    <property type="molecule type" value="Genomic_DNA"/>
</dbReference>
<feature type="region of interest" description="Disordered" evidence="1">
    <location>
        <begin position="295"/>
        <end position="318"/>
    </location>
</feature>
<feature type="compositionally biased region" description="Gly residues" evidence="1">
    <location>
        <begin position="306"/>
        <end position="318"/>
    </location>
</feature>
<gene>
    <name evidence="3" type="ORF">ED733_001876</name>
</gene>
<dbReference type="InterPro" id="IPR036020">
    <property type="entry name" value="WW_dom_sf"/>
</dbReference>
<protein>
    <recommendedName>
        <fullName evidence="2">WW domain-containing protein</fullName>
    </recommendedName>
</protein>
<reference evidence="4" key="1">
    <citation type="submission" date="2018-12" db="EMBL/GenBank/DDBJ databases">
        <title>The complete genome of Metarhizium rileyi, a key fungal pathogen of Lepidoptera.</title>
        <authorList>
            <person name="Binneck E."/>
            <person name="Lastra C.C.L."/>
            <person name="Sosa-Gomez D.R."/>
        </authorList>
    </citation>
    <scope>NUCLEOTIDE SEQUENCE [LARGE SCALE GENOMIC DNA]</scope>
    <source>
        <strain evidence="4">Cep018-CH2</strain>
    </source>
</reference>
<feature type="compositionally biased region" description="Polar residues" evidence="1">
    <location>
        <begin position="139"/>
        <end position="152"/>
    </location>
</feature>
<feature type="domain" description="WW" evidence="2">
    <location>
        <begin position="16"/>
        <end position="50"/>
    </location>
</feature>
<feature type="compositionally biased region" description="Low complexity" evidence="1">
    <location>
        <begin position="296"/>
        <end position="305"/>
    </location>
</feature>
<dbReference type="AlphaFoldDB" id="A0A5C6G709"/>
<evidence type="ECO:0000259" key="2">
    <source>
        <dbReference type="PROSITE" id="PS50020"/>
    </source>
</evidence>
<accession>A0A5C6G709</accession>
<dbReference type="Pfam" id="PF00397">
    <property type="entry name" value="WW"/>
    <property type="match status" value="1"/>
</dbReference>
<dbReference type="Gene3D" id="2.20.70.10">
    <property type="match status" value="1"/>
</dbReference>
<feature type="region of interest" description="Disordered" evidence="1">
    <location>
        <begin position="1"/>
        <end position="20"/>
    </location>
</feature>
<proteinExistence type="predicted"/>
<feature type="region of interest" description="Disordered" evidence="1">
    <location>
        <begin position="46"/>
        <end position="258"/>
    </location>
</feature>
<name>A0A5C6G709_METRR</name>